<organism evidence="2 3">
    <name type="scientific">Dictyobacter kobayashii</name>
    <dbReference type="NCBI Taxonomy" id="2014872"/>
    <lineage>
        <taxon>Bacteria</taxon>
        <taxon>Bacillati</taxon>
        <taxon>Chloroflexota</taxon>
        <taxon>Ktedonobacteria</taxon>
        <taxon>Ktedonobacterales</taxon>
        <taxon>Dictyobacteraceae</taxon>
        <taxon>Dictyobacter</taxon>
    </lineage>
</organism>
<keyword evidence="1" id="KW-1133">Transmembrane helix</keyword>
<evidence type="ECO:0000313" key="2">
    <source>
        <dbReference type="EMBL" id="GCE19529.1"/>
    </source>
</evidence>
<proteinExistence type="predicted"/>
<keyword evidence="1" id="KW-0812">Transmembrane</keyword>
<protein>
    <submittedName>
        <fullName evidence="2">Uncharacterized protein</fullName>
    </submittedName>
</protein>
<comment type="caution">
    <text evidence="2">The sequence shown here is derived from an EMBL/GenBank/DDBJ whole genome shotgun (WGS) entry which is preliminary data.</text>
</comment>
<evidence type="ECO:0000256" key="1">
    <source>
        <dbReference type="SAM" id="Phobius"/>
    </source>
</evidence>
<keyword evidence="1" id="KW-0472">Membrane</keyword>
<feature type="transmembrane region" description="Helical" evidence="1">
    <location>
        <begin position="7"/>
        <end position="32"/>
    </location>
</feature>
<feature type="transmembrane region" description="Helical" evidence="1">
    <location>
        <begin position="38"/>
        <end position="58"/>
    </location>
</feature>
<accession>A0A402AKE6</accession>
<evidence type="ECO:0000313" key="3">
    <source>
        <dbReference type="Proteomes" id="UP000287188"/>
    </source>
</evidence>
<sequence>MDRRDKALGYLSIAAICDVFGIILSLILYGLSQGTLKNISIIVILFLILSLIVFLFLYRRVKRIS</sequence>
<reference evidence="3" key="1">
    <citation type="submission" date="2018-12" db="EMBL/GenBank/DDBJ databases">
        <title>Tengunoibacter tsumagoiensis gen. nov., sp. nov., Dictyobacter kobayashii sp. nov., D. alpinus sp. nov., and D. joshuensis sp. nov. and description of Dictyobacteraceae fam. nov. within the order Ktedonobacterales isolated from Tengu-no-mugimeshi.</title>
        <authorList>
            <person name="Wang C.M."/>
            <person name="Zheng Y."/>
            <person name="Sakai Y."/>
            <person name="Toyoda A."/>
            <person name="Minakuchi Y."/>
            <person name="Abe K."/>
            <person name="Yokota A."/>
            <person name="Yabe S."/>
        </authorList>
    </citation>
    <scope>NUCLEOTIDE SEQUENCE [LARGE SCALE GENOMIC DNA]</scope>
    <source>
        <strain evidence="3">Uno11</strain>
    </source>
</reference>
<keyword evidence="3" id="KW-1185">Reference proteome</keyword>
<dbReference type="AlphaFoldDB" id="A0A402AKE6"/>
<gene>
    <name evidence="2" type="ORF">KDK_33290</name>
</gene>
<dbReference type="Proteomes" id="UP000287188">
    <property type="component" value="Unassembled WGS sequence"/>
</dbReference>
<name>A0A402AKE6_9CHLR</name>
<dbReference type="EMBL" id="BIFS01000001">
    <property type="protein sequence ID" value="GCE19529.1"/>
    <property type="molecule type" value="Genomic_DNA"/>
</dbReference>